<feature type="domain" description="Protein kinase" evidence="9">
    <location>
        <begin position="9"/>
        <end position="300"/>
    </location>
</feature>
<keyword evidence="5 6" id="KW-0067">ATP-binding</keyword>
<keyword evidence="11" id="KW-1185">Reference proteome</keyword>
<dbReference type="OrthoDB" id="21449at2759"/>
<dbReference type="InterPro" id="IPR011009">
    <property type="entry name" value="Kinase-like_dom_sf"/>
</dbReference>
<evidence type="ECO:0000256" key="2">
    <source>
        <dbReference type="ARBA" id="ARBA00022679"/>
    </source>
</evidence>
<proteinExistence type="inferred from homology"/>
<evidence type="ECO:0000256" key="3">
    <source>
        <dbReference type="ARBA" id="ARBA00022741"/>
    </source>
</evidence>
<gene>
    <name evidence="10" type="primary">putative MAPK</name>
    <name evidence="10" type="synonym">MAK</name>
    <name evidence="10" type="synonym">MRK overlapping kinase</name>
    <name evidence="10" type="ORF">CLUMA_CG017561</name>
</gene>
<evidence type="ECO:0000256" key="7">
    <source>
        <dbReference type="RuleBase" id="RU000304"/>
    </source>
</evidence>
<evidence type="ECO:0000313" key="10">
    <source>
        <dbReference type="EMBL" id="CRL04479.1"/>
    </source>
</evidence>
<dbReference type="PROSITE" id="PS50011">
    <property type="entry name" value="PROTEIN_KINASE_DOM"/>
    <property type="match status" value="1"/>
</dbReference>
<dbReference type="GO" id="GO:0005524">
    <property type="term" value="F:ATP binding"/>
    <property type="evidence" value="ECO:0007669"/>
    <property type="project" value="UniProtKB-UniRule"/>
</dbReference>
<keyword evidence="1 7" id="KW-0723">Serine/threonine-protein kinase</keyword>
<comment type="similarity">
    <text evidence="7">Belongs to the protein kinase superfamily.</text>
</comment>
<dbReference type="Proteomes" id="UP000183832">
    <property type="component" value="Unassembled WGS sequence"/>
</dbReference>
<dbReference type="PANTHER" id="PTHR24055">
    <property type="entry name" value="MITOGEN-ACTIVATED PROTEIN KINASE"/>
    <property type="match status" value="1"/>
</dbReference>
<feature type="compositionally biased region" description="Low complexity" evidence="8">
    <location>
        <begin position="339"/>
        <end position="357"/>
    </location>
</feature>
<evidence type="ECO:0000313" key="11">
    <source>
        <dbReference type="Proteomes" id="UP000183832"/>
    </source>
</evidence>
<evidence type="ECO:0000259" key="9">
    <source>
        <dbReference type="PROSITE" id="PS50011"/>
    </source>
</evidence>
<evidence type="ECO:0000256" key="4">
    <source>
        <dbReference type="ARBA" id="ARBA00022777"/>
    </source>
</evidence>
<dbReference type="Gene3D" id="1.10.510.10">
    <property type="entry name" value="Transferase(Phosphotransferase) domain 1"/>
    <property type="match status" value="1"/>
</dbReference>
<evidence type="ECO:0000256" key="6">
    <source>
        <dbReference type="PROSITE-ProRule" id="PRU10141"/>
    </source>
</evidence>
<dbReference type="InterPro" id="IPR017441">
    <property type="entry name" value="Protein_kinase_ATP_BS"/>
</dbReference>
<keyword evidence="3 6" id="KW-0547">Nucleotide-binding</keyword>
<organism evidence="10 11">
    <name type="scientific">Clunio marinus</name>
    <dbReference type="NCBI Taxonomy" id="568069"/>
    <lineage>
        <taxon>Eukaryota</taxon>
        <taxon>Metazoa</taxon>
        <taxon>Ecdysozoa</taxon>
        <taxon>Arthropoda</taxon>
        <taxon>Hexapoda</taxon>
        <taxon>Insecta</taxon>
        <taxon>Pterygota</taxon>
        <taxon>Neoptera</taxon>
        <taxon>Endopterygota</taxon>
        <taxon>Diptera</taxon>
        <taxon>Nematocera</taxon>
        <taxon>Chironomoidea</taxon>
        <taxon>Chironomidae</taxon>
        <taxon>Clunio</taxon>
    </lineage>
</organism>
<evidence type="ECO:0000256" key="5">
    <source>
        <dbReference type="ARBA" id="ARBA00022840"/>
    </source>
</evidence>
<dbReference type="GO" id="GO:0004674">
    <property type="term" value="F:protein serine/threonine kinase activity"/>
    <property type="evidence" value="ECO:0007669"/>
    <property type="project" value="UniProtKB-KW"/>
</dbReference>
<dbReference type="STRING" id="568069.A0A1J1IWE5"/>
<dbReference type="Pfam" id="PF00069">
    <property type="entry name" value="Pkinase"/>
    <property type="match status" value="1"/>
</dbReference>
<feature type="non-terminal residue" evidence="10">
    <location>
        <position position="367"/>
    </location>
</feature>
<dbReference type="PROSITE" id="PS00108">
    <property type="entry name" value="PROTEIN_KINASE_ST"/>
    <property type="match status" value="1"/>
</dbReference>
<dbReference type="InterPro" id="IPR050117">
    <property type="entry name" value="MAPK"/>
</dbReference>
<dbReference type="SUPFAM" id="SSF56112">
    <property type="entry name" value="Protein kinase-like (PK-like)"/>
    <property type="match status" value="1"/>
</dbReference>
<feature type="region of interest" description="Disordered" evidence="8">
    <location>
        <begin position="316"/>
        <end position="357"/>
    </location>
</feature>
<sequence>MLDNFLSYYTLIGKIGEGSFSEVLKVKEKKSGHFYAAKRLTKYYANLDEVKACAELKTLQKLEYNQNVLSLVNFIFEERCGKLTLIFDLMDMSMYDFIKDRTKPLSERRCKNYIFQIFQGLHHLHRNGIFHRDIKPENILIRSETRWRNNMIGPDLIQIADLGSVCQTDNPFPRSAYISTRWYRAPECLLTSGYYGQKMDVWAVGCCFFEFLTLNPLFPGDNELDQLHKIHLILGSPSNIILNRFKHRNVNYNFPKCKSVGLHNLVPNLSDYGNDILKKTLSYHPDTRLSAKKILEHIYFIDLQYKKKRSSSSTSALLKSSSLTSTNSSNLGRKSIRKNSSSLTNSRGSESSNSSKYSIVVEKLHEA</sequence>
<dbReference type="EMBL" id="CVRI01000063">
    <property type="protein sequence ID" value="CRL04479.1"/>
    <property type="molecule type" value="Genomic_DNA"/>
</dbReference>
<name>A0A1J1IWE5_9DIPT</name>
<dbReference type="SMART" id="SM00220">
    <property type="entry name" value="S_TKc"/>
    <property type="match status" value="1"/>
</dbReference>
<protein>
    <submittedName>
        <fullName evidence="10">CLUMA_CG017561, isoform A</fullName>
    </submittedName>
</protein>
<keyword evidence="2" id="KW-0808">Transferase</keyword>
<dbReference type="PROSITE" id="PS00107">
    <property type="entry name" value="PROTEIN_KINASE_ATP"/>
    <property type="match status" value="1"/>
</dbReference>
<dbReference type="InterPro" id="IPR008271">
    <property type="entry name" value="Ser/Thr_kinase_AS"/>
</dbReference>
<dbReference type="AlphaFoldDB" id="A0A1J1IWE5"/>
<feature type="binding site" evidence="6">
    <location>
        <position position="38"/>
    </location>
    <ligand>
        <name>ATP</name>
        <dbReference type="ChEBI" id="CHEBI:30616"/>
    </ligand>
</feature>
<feature type="compositionally biased region" description="Low complexity" evidence="8">
    <location>
        <begin position="316"/>
        <end position="331"/>
    </location>
</feature>
<evidence type="ECO:0000256" key="1">
    <source>
        <dbReference type="ARBA" id="ARBA00022527"/>
    </source>
</evidence>
<dbReference type="InterPro" id="IPR000719">
    <property type="entry name" value="Prot_kinase_dom"/>
</dbReference>
<keyword evidence="4" id="KW-0418">Kinase</keyword>
<reference evidence="10 11" key="1">
    <citation type="submission" date="2015-04" db="EMBL/GenBank/DDBJ databases">
        <authorList>
            <person name="Syromyatnikov M.Y."/>
            <person name="Popov V.N."/>
        </authorList>
    </citation>
    <scope>NUCLEOTIDE SEQUENCE [LARGE SCALE GENOMIC DNA]</scope>
</reference>
<evidence type="ECO:0000256" key="8">
    <source>
        <dbReference type="SAM" id="MobiDB-lite"/>
    </source>
</evidence>
<dbReference type="FunFam" id="1.10.510.10:FF:000624">
    <property type="entry name" value="Mitogen-activated protein kinase"/>
    <property type="match status" value="1"/>
</dbReference>
<accession>A0A1J1IWE5</accession>
<dbReference type="Gene3D" id="3.30.200.20">
    <property type="entry name" value="Phosphorylase Kinase, domain 1"/>
    <property type="match status" value="1"/>
</dbReference>